<organism evidence="1">
    <name type="scientific">Alteromonas macleodii</name>
    <name type="common">Pseudoalteromonas macleodii</name>
    <dbReference type="NCBI Taxonomy" id="28108"/>
    <lineage>
        <taxon>Bacteria</taxon>
        <taxon>Pseudomonadati</taxon>
        <taxon>Pseudomonadota</taxon>
        <taxon>Gammaproteobacteria</taxon>
        <taxon>Alteromonadales</taxon>
        <taxon>Alteromonadaceae</taxon>
        <taxon>Alteromonas/Salinimonas group</taxon>
        <taxon>Alteromonas</taxon>
    </lineage>
</organism>
<proteinExistence type="predicted"/>
<sequence length="92" mass="10062">MSKKAFEGATKAQWNLYLSKLSQLGSLQSIGLPELQQSKTFSSVSGSTTTHAVYLVPVTFDTGLAHVQLSIESKEDKIQINSVKFLSDILML</sequence>
<dbReference type="EMBL" id="CP014323">
    <property type="protein sequence ID" value="AMK00292.1"/>
    <property type="molecule type" value="Genomic_DNA"/>
</dbReference>
<reference evidence="1" key="1">
    <citation type="submission" date="2015-12" db="EMBL/GenBank/DDBJ databases">
        <authorList>
            <person name="Shamseldin A."/>
            <person name="Moawad H."/>
            <person name="Abd El-Rahim W.M."/>
            <person name="Sadowsky M.J."/>
        </authorList>
    </citation>
    <scope>NUCLEOTIDE SEQUENCE [LARGE SCALE GENOMIC DNA]</scope>
    <source>
        <strain evidence="1">D7</strain>
    </source>
</reference>
<dbReference type="OrthoDB" id="6299822at2"/>
<gene>
    <name evidence="1" type="ORF">AVL55_02510</name>
</gene>
<accession>A0A126Q503</accession>
<evidence type="ECO:0000313" key="1">
    <source>
        <dbReference type="EMBL" id="AMK00292.1"/>
    </source>
</evidence>
<protein>
    <submittedName>
        <fullName evidence="1">Uncharacterized protein</fullName>
    </submittedName>
</protein>
<dbReference type="AlphaFoldDB" id="A0A126Q503"/>
<dbReference type="Proteomes" id="UP000063991">
    <property type="component" value="Chromosome"/>
</dbReference>
<name>A0A126Q503_ALTMA</name>